<dbReference type="Proteomes" id="UP001176021">
    <property type="component" value="Unassembled WGS sequence"/>
</dbReference>
<keyword evidence="5" id="KW-0378">Hydrolase</keyword>
<feature type="domain" description="G5" evidence="7">
    <location>
        <begin position="278"/>
        <end position="358"/>
    </location>
</feature>
<keyword evidence="6" id="KW-0788">Thiol protease</keyword>
<evidence type="ECO:0000313" key="11">
    <source>
        <dbReference type="Proteomes" id="UP001176021"/>
    </source>
</evidence>
<evidence type="ECO:0000259" key="9">
    <source>
        <dbReference type="PROSITE" id="PS51935"/>
    </source>
</evidence>
<dbReference type="PROSITE" id="PS51109">
    <property type="entry name" value="G5"/>
    <property type="match status" value="1"/>
</dbReference>
<name>A0ABT8QSE2_9FIRM</name>
<dbReference type="InterPro" id="IPR038765">
    <property type="entry name" value="Papain-like_cys_pep_sf"/>
</dbReference>
<evidence type="ECO:0000256" key="4">
    <source>
        <dbReference type="ARBA" id="ARBA00022737"/>
    </source>
</evidence>
<dbReference type="Gene3D" id="3.90.1720.10">
    <property type="entry name" value="endopeptidase domain like (from Nostoc punctiforme)"/>
    <property type="match status" value="1"/>
</dbReference>
<dbReference type="Gene3D" id="3.10.350.10">
    <property type="entry name" value="LysM domain"/>
    <property type="match status" value="1"/>
</dbReference>
<dbReference type="SUPFAM" id="SSF54106">
    <property type="entry name" value="LysM domain"/>
    <property type="match status" value="1"/>
</dbReference>
<dbReference type="SMART" id="SM00257">
    <property type="entry name" value="LysM"/>
    <property type="match status" value="1"/>
</dbReference>
<evidence type="ECO:0000256" key="6">
    <source>
        <dbReference type="ARBA" id="ARBA00022807"/>
    </source>
</evidence>
<keyword evidence="4" id="KW-0677">Repeat</keyword>
<dbReference type="SUPFAM" id="SSF54001">
    <property type="entry name" value="Cysteine proteinases"/>
    <property type="match status" value="1"/>
</dbReference>
<dbReference type="EMBL" id="JAMJEV010000013">
    <property type="protein sequence ID" value="MDO0824273.1"/>
    <property type="molecule type" value="Genomic_DNA"/>
</dbReference>
<dbReference type="PROSITE" id="PS51935">
    <property type="entry name" value="NLPC_P60"/>
    <property type="match status" value="1"/>
</dbReference>
<evidence type="ECO:0000259" key="7">
    <source>
        <dbReference type="PROSITE" id="PS51109"/>
    </source>
</evidence>
<dbReference type="Pfam" id="PF07501">
    <property type="entry name" value="G5"/>
    <property type="match status" value="1"/>
</dbReference>
<dbReference type="Pfam" id="PF01476">
    <property type="entry name" value="LysM"/>
    <property type="match status" value="1"/>
</dbReference>
<sequence>MHLSPVILRLKGSVHTRIKHFNWTQKKTLLKRFINSTLKKVSWKSPRVVGGLSIVVILTGGLTYYLSTTTAAAAVMINGQQIGLAKNVDAGKNLVETILKQQGEPFGVVAKTHDQITYETLRVNPAVYFESSLNEEMLEEKLGFYLEGYKLEADGSVVAYLPSKEDSDKLLEEYEDYYVKPSEENKVTSVSFAEQVSVEATEVQPDQMKPLEQAFKELIDGKVTTKDYTVQPNDSWWLIARKNDMLTDEVLAGNPGTSKDTKLQPGQIIKLVSTTPYLTVVSEGTFTGAETIPYDVVTNNDNSLKVGQTKVIEQGNNGSKTVTYSYVQKNGIDVTKQVVDEKVTQNPVNRVIAQGPSKQPVMVASTLSRGSGGSSNIVDRALSLQGTPYVFGGTTKSGFDCSGFTKYVLSSSGISLPRTSYAQFASGTPVSKNDLRAGDLVFFSTYAKGASHVGIYIGGGRFVHASNPQSDVKTSSLGDSFYSSRYLGARRY</sequence>
<comment type="caution">
    <text evidence="10">The sequence shown here is derived from an EMBL/GenBank/DDBJ whole genome shotgun (WGS) entry which is preliminary data.</text>
</comment>
<dbReference type="PANTHER" id="PTHR47053:SF1">
    <property type="entry name" value="MUREIN DD-ENDOPEPTIDASE MEPH-RELATED"/>
    <property type="match status" value="1"/>
</dbReference>
<dbReference type="InterPro" id="IPR036779">
    <property type="entry name" value="LysM_dom_sf"/>
</dbReference>
<proteinExistence type="inferred from homology"/>
<dbReference type="InterPro" id="IPR011098">
    <property type="entry name" value="G5_dom"/>
</dbReference>
<dbReference type="RefSeq" id="WP_252471861.1">
    <property type="nucleotide sequence ID" value="NZ_JAMHFY010000024.1"/>
</dbReference>
<organism evidence="10 11">
    <name type="scientific">Desulfosporosinus nitroreducens</name>
    <dbReference type="NCBI Taxonomy" id="2018668"/>
    <lineage>
        <taxon>Bacteria</taxon>
        <taxon>Bacillati</taxon>
        <taxon>Bacillota</taxon>
        <taxon>Clostridia</taxon>
        <taxon>Eubacteriales</taxon>
        <taxon>Desulfitobacteriaceae</taxon>
        <taxon>Desulfosporosinus</taxon>
    </lineage>
</organism>
<dbReference type="InterPro" id="IPR000064">
    <property type="entry name" value="NLP_P60_dom"/>
</dbReference>
<feature type="domain" description="NlpC/P60" evidence="9">
    <location>
        <begin position="371"/>
        <end position="492"/>
    </location>
</feature>
<dbReference type="SMART" id="SM01208">
    <property type="entry name" value="G5"/>
    <property type="match status" value="1"/>
</dbReference>
<evidence type="ECO:0000256" key="1">
    <source>
        <dbReference type="ARBA" id="ARBA00007074"/>
    </source>
</evidence>
<keyword evidence="3" id="KW-0732">Signal</keyword>
<dbReference type="Gene3D" id="2.20.230.10">
    <property type="entry name" value="Resuscitation-promoting factor rpfb"/>
    <property type="match status" value="1"/>
</dbReference>
<feature type="domain" description="LysM" evidence="8">
    <location>
        <begin position="226"/>
        <end position="271"/>
    </location>
</feature>
<keyword evidence="2" id="KW-0645">Protease</keyword>
<dbReference type="PANTHER" id="PTHR47053">
    <property type="entry name" value="MUREIN DD-ENDOPEPTIDASE MEPH-RELATED"/>
    <property type="match status" value="1"/>
</dbReference>
<evidence type="ECO:0000256" key="3">
    <source>
        <dbReference type="ARBA" id="ARBA00022729"/>
    </source>
</evidence>
<reference evidence="10" key="1">
    <citation type="submission" date="2022-05" db="EMBL/GenBank/DDBJ databases">
        <title>Expanded diversity of anoxic marine methylotrophy in a Black Sea sulfate reducing microorganism.</title>
        <authorList>
            <person name="Fischer P.Q."/>
            <person name="Stams A.J.M."/>
            <person name="Villanueva L."/>
            <person name="Sousa D.Z."/>
        </authorList>
    </citation>
    <scope>NUCLEOTIDE SEQUENCE</scope>
    <source>
        <strain evidence="10">P130</strain>
    </source>
</reference>
<evidence type="ECO:0000256" key="5">
    <source>
        <dbReference type="ARBA" id="ARBA00022801"/>
    </source>
</evidence>
<dbReference type="InterPro" id="IPR018392">
    <property type="entry name" value="LysM"/>
</dbReference>
<protein>
    <submittedName>
        <fullName evidence="10">NlpC/P60 family protein</fullName>
    </submittedName>
</protein>
<gene>
    <name evidence="10" type="ORF">M8H41_15620</name>
</gene>
<evidence type="ECO:0000256" key="2">
    <source>
        <dbReference type="ARBA" id="ARBA00022670"/>
    </source>
</evidence>
<evidence type="ECO:0000313" key="10">
    <source>
        <dbReference type="EMBL" id="MDO0824273.1"/>
    </source>
</evidence>
<comment type="similarity">
    <text evidence="1">Belongs to the peptidase C40 family.</text>
</comment>
<evidence type="ECO:0000259" key="8">
    <source>
        <dbReference type="PROSITE" id="PS51782"/>
    </source>
</evidence>
<dbReference type="InterPro" id="IPR051202">
    <property type="entry name" value="Peptidase_C40"/>
</dbReference>
<dbReference type="PROSITE" id="PS51782">
    <property type="entry name" value="LYSM"/>
    <property type="match status" value="1"/>
</dbReference>
<accession>A0ABT8QSE2</accession>
<keyword evidence="11" id="KW-1185">Reference proteome</keyword>
<dbReference type="CDD" id="cd00118">
    <property type="entry name" value="LysM"/>
    <property type="match status" value="1"/>
</dbReference>
<dbReference type="Pfam" id="PF00877">
    <property type="entry name" value="NLPC_P60"/>
    <property type="match status" value="1"/>
</dbReference>